<comment type="caution">
    <text evidence="2">The sequence shown here is derived from an EMBL/GenBank/DDBJ whole genome shotgun (WGS) entry which is preliminary data.</text>
</comment>
<reference evidence="2 3" key="1">
    <citation type="submission" date="2019-01" db="EMBL/GenBank/DDBJ databases">
        <title>Coherence of Microcystis species and biogeography revealed through population genomics.</title>
        <authorList>
            <person name="Perez-Carrascal O.M."/>
            <person name="Terrat Y."/>
            <person name="Giani A."/>
            <person name="Fortin N."/>
            <person name="Tromas N."/>
            <person name="Shapiro B.J."/>
        </authorList>
    </citation>
    <scope>NUCLEOTIDE SEQUENCE [LARGE SCALE GENOMIC DNA]</scope>
    <source>
        <strain evidence="2">Ma_MB_F_20061100_S20D</strain>
    </source>
</reference>
<evidence type="ECO:0000313" key="3">
    <source>
        <dbReference type="Proteomes" id="UP000315113"/>
    </source>
</evidence>
<name>A0A552EGX2_MICAE</name>
<evidence type="ECO:0000256" key="1">
    <source>
        <dbReference type="SAM" id="Phobius"/>
    </source>
</evidence>
<accession>A0A552EGX2</accession>
<gene>
    <name evidence="2" type="ORF">EWV78_14925</name>
</gene>
<feature type="transmembrane region" description="Helical" evidence="1">
    <location>
        <begin position="108"/>
        <end position="127"/>
    </location>
</feature>
<feature type="transmembrane region" description="Helical" evidence="1">
    <location>
        <begin position="6"/>
        <end position="22"/>
    </location>
</feature>
<dbReference type="EMBL" id="SFBH01000115">
    <property type="protein sequence ID" value="TRU33712.1"/>
    <property type="molecule type" value="Genomic_DNA"/>
</dbReference>
<proteinExistence type="predicted"/>
<keyword evidence="1" id="KW-0472">Membrane</keyword>
<keyword evidence="1" id="KW-0812">Transmembrane</keyword>
<dbReference type="Proteomes" id="UP000315113">
    <property type="component" value="Unassembled WGS sequence"/>
</dbReference>
<keyword evidence="1" id="KW-1133">Transmembrane helix</keyword>
<evidence type="ECO:0000313" key="2">
    <source>
        <dbReference type="EMBL" id="TRU33712.1"/>
    </source>
</evidence>
<feature type="transmembrane region" description="Helical" evidence="1">
    <location>
        <begin position="67"/>
        <end position="88"/>
    </location>
</feature>
<dbReference type="AlphaFoldDB" id="A0A552EGX2"/>
<protein>
    <submittedName>
        <fullName evidence="2">Uncharacterized protein</fullName>
    </submittedName>
</protein>
<organism evidence="2 3">
    <name type="scientific">Microcystis aeruginosa Ma_MB_F_20061100_S20D</name>
    <dbReference type="NCBI Taxonomy" id="2486253"/>
    <lineage>
        <taxon>Bacteria</taxon>
        <taxon>Bacillati</taxon>
        <taxon>Cyanobacteriota</taxon>
        <taxon>Cyanophyceae</taxon>
        <taxon>Oscillatoriophycideae</taxon>
        <taxon>Chroococcales</taxon>
        <taxon>Microcystaceae</taxon>
        <taxon>Microcystis</taxon>
    </lineage>
</organism>
<feature type="transmembrane region" description="Helical" evidence="1">
    <location>
        <begin position="42"/>
        <end position="61"/>
    </location>
</feature>
<sequence>MISRYVVLWLPMIVIGISNGILRESTYGKYLDELRAHQISTLTGILFFSLYIGTLVYFWSLESSGQAITIGLIWLLLTVGFEFLFGHFIAGHSWSRLGQDYNLLAGRVWIFVLLVITFAPLLFYQLFS</sequence>